<sequence length="351" mass="39214">MDDEARLQHELAEIVLDKRQLQLERRELDIKRRLKLLEGCVESAEGDATVKSGAKREQADVSSSVPGTDDTTVNLSGTTVIEKDQEKVGNENCETRKGTQCPKLCPREGSEARSIGEKMRNRFFTCEPEEQTAGQGKSQERHETLLAASTGRPPTEPSSFPAKQKQNTPSDTFVLTLDSDSDVDTSDSTGGYGARVKRRRVSARDEKQVADVPGPMTESQRYDLVQHYTGLLLKHMTSIESTLAYACFQKPTVASKLRRVTFGTTHHSIALLHEDFTAVVNKHAKDSRLRCALVVELDKFEWARESWWPLCEALNTQQERISFVTKVFPDVAEDNFSLEECKAEHGAGKKA</sequence>
<dbReference type="EMBL" id="LVCJ01000073">
    <property type="protein sequence ID" value="OAL30282.1"/>
    <property type="molecule type" value="Genomic_DNA"/>
</dbReference>
<dbReference type="AlphaFoldDB" id="A0A178CMC4"/>
<proteinExistence type="predicted"/>
<protein>
    <submittedName>
        <fullName evidence="2">Uncharacterized protein</fullName>
    </submittedName>
</protein>
<dbReference type="RefSeq" id="XP_022496956.1">
    <property type="nucleotide sequence ID" value="XM_022647036.1"/>
</dbReference>
<comment type="caution">
    <text evidence="2">The sequence shown here is derived from an EMBL/GenBank/DDBJ whole genome shotgun (WGS) entry which is preliminary data.</text>
</comment>
<dbReference type="Proteomes" id="UP000185904">
    <property type="component" value="Unassembled WGS sequence"/>
</dbReference>
<evidence type="ECO:0000313" key="3">
    <source>
        <dbReference type="Proteomes" id="UP000185904"/>
    </source>
</evidence>
<evidence type="ECO:0000313" key="2">
    <source>
        <dbReference type="EMBL" id="OAL30282.1"/>
    </source>
</evidence>
<dbReference type="GeneID" id="34592163"/>
<keyword evidence="3" id="KW-1185">Reference proteome</keyword>
<accession>A0A178CMC4</accession>
<dbReference type="OrthoDB" id="4154803at2759"/>
<feature type="compositionally biased region" description="Polar residues" evidence="1">
    <location>
        <begin position="164"/>
        <end position="173"/>
    </location>
</feature>
<gene>
    <name evidence="2" type="ORF">AYO20_08760</name>
</gene>
<reference evidence="2 3" key="1">
    <citation type="submission" date="2016-03" db="EMBL/GenBank/DDBJ databases">
        <title>The draft genome sequence of Fonsecaea nubica causative agent of cutaneous subcutaneous infection in human host.</title>
        <authorList>
            <person name="Costa F."/>
            <person name="Sybren D.H."/>
            <person name="Raittz R.T."/>
            <person name="Weiss V.A."/>
            <person name="Leao A.C."/>
            <person name="Gomes R."/>
            <person name="De Souza E.M."/>
            <person name="Pedrosa F.O."/>
            <person name="Steffens M.B."/>
            <person name="Bombassaro A."/>
            <person name="Tadra-Sfeir M.Z."/>
            <person name="Moreno L.F."/>
            <person name="Najafzadeh M.J."/>
            <person name="Felipe M.S."/>
            <person name="Teixeira M."/>
            <person name="Sun J."/>
            <person name="Xi L."/>
            <person name="Castro M.A."/>
            <person name="Vicente V.A."/>
        </authorList>
    </citation>
    <scope>NUCLEOTIDE SEQUENCE [LARGE SCALE GENOMIC DNA]</scope>
    <source>
        <strain evidence="2 3">CBS 269.64</strain>
    </source>
</reference>
<feature type="compositionally biased region" description="Polar residues" evidence="1">
    <location>
        <begin position="60"/>
        <end position="74"/>
    </location>
</feature>
<feature type="region of interest" description="Disordered" evidence="1">
    <location>
        <begin position="46"/>
        <end position="74"/>
    </location>
</feature>
<name>A0A178CMC4_9EURO</name>
<organism evidence="2 3">
    <name type="scientific">Fonsecaea nubica</name>
    <dbReference type="NCBI Taxonomy" id="856822"/>
    <lineage>
        <taxon>Eukaryota</taxon>
        <taxon>Fungi</taxon>
        <taxon>Dikarya</taxon>
        <taxon>Ascomycota</taxon>
        <taxon>Pezizomycotina</taxon>
        <taxon>Eurotiomycetes</taxon>
        <taxon>Chaetothyriomycetidae</taxon>
        <taxon>Chaetothyriales</taxon>
        <taxon>Herpotrichiellaceae</taxon>
        <taxon>Fonsecaea</taxon>
    </lineage>
</organism>
<feature type="region of interest" description="Disordered" evidence="1">
    <location>
        <begin position="149"/>
        <end position="214"/>
    </location>
</feature>
<evidence type="ECO:0000256" key="1">
    <source>
        <dbReference type="SAM" id="MobiDB-lite"/>
    </source>
</evidence>